<dbReference type="InterPro" id="IPR038232">
    <property type="entry name" value="PknH-like_Extracell_sf"/>
</dbReference>
<feature type="domain" description="PknH-like extracellular" evidence="2">
    <location>
        <begin position="45"/>
        <end position="243"/>
    </location>
</feature>
<dbReference type="PROSITE" id="PS51257">
    <property type="entry name" value="PROKAR_LIPOPROTEIN"/>
    <property type="match status" value="1"/>
</dbReference>
<evidence type="ECO:0000256" key="1">
    <source>
        <dbReference type="SAM" id="SignalP"/>
    </source>
</evidence>
<feature type="signal peptide" evidence="1">
    <location>
        <begin position="1"/>
        <end position="22"/>
    </location>
</feature>
<dbReference type="InterPro" id="IPR026954">
    <property type="entry name" value="PknH-like_Extracell"/>
</dbReference>
<dbReference type="Gene3D" id="3.40.1000.70">
    <property type="entry name" value="PknH-like extracellular domain"/>
    <property type="match status" value="1"/>
</dbReference>
<reference evidence="3 4" key="1">
    <citation type="submission" date="2020-07" db="EMBL/GenBank/DDBJ databases">
        <title>Complete genome sequence of Mycolicibacterium litorale like strain isolated from cardiac implantable electronic device infection.</title>
        <authorList>
            <person name="Fukano H."/>
            <person name="Miyama H."/>
            <person name="Hoshino Y."/>
        </authorList>
    </citation>
    <scope>NUCLEOTIDE SEQUENCE [LARGE SCALE GENOMIC DNA]</scope>
    <source>
        <strain evidence="3 4">NIIDNTM18</strain>
    </source>
</reference>
<accession>A0A6S6P2P1</accession>
<dbReference type="Proteomes" id="UP000515734">
    <property type="component" value="Chromosome"/>
</dbReference>
<name>A0A6S6P2P1_9MYCO</name>
<gene>
    <name evidence="3" type="primary">lppR</name>
    <name evidence="3" type="ORF">NIIDNTM18_33910</name>
</gene>
<dbReference type="AlphaFoldDB" id="A0A6S6P2P1"/>
<evidence type="ECO:0000313" key="3">
    <source>
        <dbReference type="EMBL" id="BCI54113.1"/>
    </source>
</evidence>
<dbReference type="Pfam" id="PF14032">
    <property type="entry name" value="PknH_C"/>
    <property type="match status" value="1"/>
</dbReference>
<sequence>MLEKGMRAPRLASVLAGACVLAAGCTTTVDGTAVDRAPAAVSGPVRALDAVLPTADELSSVLGIAPTGLMGQLVAGGADTLLRGVDRAEATPVECVSTTYRLQQAVYGASSVRSVASRSWAAGSVDGPALSGFFGAVQLASPAEAQAFFAAAAQDWRECDGQTMRLRRGSASERSRITEVRVDERVVSAVVVHEAGQGSGMPIQRALGVAGDSIVDVEITDIAGARSAGAGAAVDVAALMLEKLTG</sequence>
<organism evidence="3 4">
    <name type="scientific">Mycolicibacterium litorale</name>
    <dbReference type="NCBI Taxonomy" id="758802"/>
    <lineage>
        <taxon>Bacteria</taxon>
        <taxon>Bacillati</taxon>
        <taxon>Actinomycetota</taxon>
        <taxon>Actinomycetes</taxon>
        <taxon>Mycobacteriales</taxon>
        <taxon>Mycobacteriaceae</taxon>
        <taxon>Mycolicibacterium</taxon>
    </lineage>
</organism>
<keyword evidence="1" id="KW-0732">Signal</keyword>
<dbReference type="EMBL" id="AP023287">
    <property type="protein sequence ID" value="BCI54113.1"/>
    <property type="molecule type" value="Genomic_DNA"/>
</dbReference>
<proteinExistence type="predicted"/>
<protein>
    <submittedName>
        <fullName evidence="3">Sensor domain-containing protein</fullName>
    </submittedName>
</protein>
<evidence type="ECO:0000313" key="4">
    <source>
        <dbReference type="Proteomes" id="UP000515734"/>
    </source>
</evidence>
<feature type="chain" id="PRO_5028370618" evidence="1">
    <location>
        <begin position="23"/>
        <end position="246"/>
    </location>
</feature>
<evidence type="ECO:0000259" key="2">
    <source>
        <dbReference type="Pfam" id="PF14032"/>
    </source>
</evidence>